<evidence type="ECO:0000313" key="3">
    <source>
        <dbReference type="Proteomes" id="UP000494165"/>
    </source>
</evidence>
<dbReference type="Proteomes" id="UP000494165">
    <property type="component" value="Unassembled WGS sequence"/>
</dbReference>
<dbReference type="EMBL" id="CADEPI010000324">
    <property type="protein sequence ID" value="CAB3383785.1"/>
    <property type="molecule type" value="Genomic_DNA"/>
</dbReference>
<keyword evidence="3" id="KW-1185">Reference proteome</keyword>
<gene>
    <name evidence="2" type="ORF">CLODIP_2_CD03489</name>
</gene>
<reference evidence="2 3" key="1">
    <citation type="submission" date="2020-04" db="EMBL/GenBank/DDBJ databases">
        <authorList>
            <person name="Alioto T."/>
            <person name="Alioto T."/>
            <person name="Gomez Garrido J."/>
        </authorList>
    </citation>
    <scope>NUCLEOTIDE SEQUENCE [LARGE SCALE GENOMIC DNA]</scope>
</reference>
<sequence>MDQNFTRIEFSSSFAATSKFMKNKELEDLKPEKRGSYYFCGAVVSLVLCIAVLEITLKFDLSFAKYSILSLSIPSTLLVFSFSAFIGGTAIYLCLSVALYHNFVDQQRLGPDVQQFELGFTDLDWHWHLLIVYVACTFVLGTIRRLWCFCARPY</sequence>
<proteinExistence type="predicted"/>
<comment type="caution">
    <text evidence="2">The sequence shown here is derived from an EMBL/GenBank/DDBJ whole genome shotgun (WGS) entry which is preliminary data.</text>
</comment>
<feature type="transmembrane region" description="Helical" evidence="1">
    <location>
        <begin position="77"/>
        <end position="100"/>
    </location>
</feature>
<name>A0A8S1DNI4_9INSE</name>
<feature type="transmembrane region" description="Helical" evidence="1">
    <location>
        <begin position="36"/>
        <end position="57"/>
    </location>
</feature>
<keyword evidence="1" id="KW-0812">Transmembrane</keyword>
<organism evidence="2 3">
    <name type="scientific">Cloeon dipterum</name>
    <dbReference type="NCBI Taxonomy" id="197152"/>
    <lineage>
        <taxon>Eukaryota</taxon>
        <taxon>Metazoa</taxon>
        <taxon>Ecdysozoa</taxon>
        <taxon>Arthropoda</taxon>
        <taxon>Hexapoda</taxon>
        <taxon>Insecta</taxon>
        <taxon>Pterygota</taxon>
        <taxon>Palaeoptera</taxon>
        <taxon>Ephemeroptera</taxon>
        <taxon>Pisciforma</taxon>
        <taxon>Baetidae</taxon>
        <taxon>Cloeon</taxon>
    </lineage>
</organism>
<dbReference type="AlphaFoldDB" id="A0A8S1DNI4"/>
<evidence type="ECO:0000256" key="1">
    <source>
        <dbReference type="SAM" id="Phobius"/>
    </source>
</evidence>
<protein>
    <recommendedName>
        <fullName evidence="4">Transmembrane protein</fullName>
    </recommendedName>
</protein>
<evidence type="ECO:0000313" key="2">
    <source>
        <dbReference type="EMBL" id="CAB3383785.1"/>
    </source>
</evidence>
<evidence type="ECO:0008006" key="4">
    <source>
        <dbReference type="Google" id="ProtNLM"/>
    </source>
</evidence>
<keyword evidence="1" id="KW-0472">Membrane</keyword>
<feature type="transmembrane region" description="Helical" evidence="1">
    <location>
        <begin position="125"/>
        <end position="143"/>
    </location>
</feature>
<accession>A0A8S1DNI4</accession>
<keyword evidence="1" id="KW-1133">Transmembrane helix</keyword>